<gene>
    <name evidence="3" type="ORF">CTEN210_17899</name>
</gene>
<feature type="domain" description="SAP" evidence="2">
    <location>
        <begin position="115"/>
        <end position="149"/>
    </location>
</feature>
<accession>A0AAD3DBM4</accession>
<evidence type="ECO:0000259" key="2">
    <source>
        <dbReference type="PROSITE" id="PS50800"/>
    </source>
</evidence>
<reference evidence="3 4" key="1">
    <citation type="journal article" date="2021" name="Sci. Rep.">
        <title>The genome of the diatom Chaetoceros tenuissimus carries an ancient integrated fragment of an extant virus.</title>
        <authorList>
            <person name="Hongo Y."/>
            <person name="Kimura K."/>
            <person name="Takaki Y."/>
            <person name="Yoshida Y."/>
            <person name="Baba S."/>
            <person name="Kobayashi G."/>
            <person name="Nagasaki K."/>
            <person name="Hano T."/>
            <person name="Tomaru Y."/>
        </authorList>
    </citation>
    <scope>NUCLEOTIDE SEQUENCE [LARGE SCALE GENOMIC DNA]</scope>
    <source>
        <strain evidence="3 4">NIES-3715</strain>
    </source>
</reference>
<comment type="caution">
    <text evidence="3">The sequence shown here is derived from an EMBL/GenBank/DDBJ whole genome shotgun (WGS) entry which is preliminary data.</text>
</comment>
<organism evidence="3 4">
    <name type="scientific">Chaetoceros tenuissimus</name>
    <dbReference type="NCBI Taxonomy" id="426638"/>
    <lineage>
        <taxon>Eukaryota</taxon>
        <taxon>Sar</taxon>
        <taxon>Stramenopiles</taxon>
        <taxon>Ochrophyta</taxon>
        <taxon>Bacillariophyta</taxon>
        <taxon>Coscinodiscophyceae</taxon>
        <taxon>Chaetocerotophycidae</taxon>
        <taxon>Chaetocerotales</taxon>
        <taxon>Chaetocerotaceae</taxon>
        <taxon>Chaetoceros</taxon>
    </lineage>
</organism>
<feature type="compositionally biased region" description="Polar residues" evidence="1">
    <location>
        <begin position="90"/>
        <end position="102"/>
    </location>
</feature>
<proteinExistence type="predicted"/>
<feature type="region of interest" description="Disordered" evidence="1">
    <location>
        <begin position="1"/>
        <end position="70"/>
    </location>
</feature>
<dbReference type="Pfam" id="PF02037">
    <property type="entry name" value="SAP"/>
    <property type="match status" value="1"/>
</dbReference>
<protein>
    <recommendedName>
        <fullName evidence="2">SAP domain-containing protein</fullName>
    </recommendedName>
</protein>
<sequence length="662" mass="77263">MDSSQSREETEGYHGSPFPSSEHTQQVLATTSNDRPAKVTPEQIEKEFIHPENNDGLSFPRNYENDTNVRTTPTYKRYDHLWDIPATPFITENTTSESNGPQEESEETKKKREELLELPMKVLKALAKTRDLRQSGSKEELVERLLQLQPEISALEVTLYLSHVRAKGRESMVRSRAKKKQRIDGLPEAERITVIAEEKAKDKERYATYYQKNRKGNATYYQKNKERNATYYQTVTKPKRTEMSLLALIAYRECVTEWRSDDYISFTLDLLHDHITLDDIRRMDSFYPIEKTGFDEVKHAMPLVHHFSNIGPGTLNEILFASDLPDEVRYGITHLAELTEKELHESQYVTPSFFHGMRYFIKYRILPFITEADGHLHEFFDYWILNPDFFTDTQNEVPFSIMKPVLSADTEIAATLLGKNKSRDYRMFVDRCFKITWNSETDELTLTEMTLTIPNSSPKKFEFTFDKSFWNTTMCSYINQEEDHETLDLQQVCDIIDAVFEINGVEMQNTSVLILADLPEPNRQECIDIVRCANAYANDYSKWYEYEGKKVTLRGLATLFEDKLICDELLGFYTGIVNGRNRRLIQANEDSPKIFIVDSFFFDQRLGIGEPTMFTENFLRFPENEVIFLPQNITYFQQNRQTKTIAKWIQALHPDRETSSLL</sequence>
<feature type="compositionally biased region" description="Basic and acidic residues" evidence="1">
    <location>
        <begin position="1"/>
        <end position="12"/>
    </location>
</feature>
<dbReference type="Proteomes" id="UP001054902">
    <property type="component" value="Unassembled WGS sequence"/>
</dbReference>
<dbReference type="InterPro" id="IPR003034">
    <property type="entry name" value="SAP_dom"/>
</dbReference>
<dbReference type="EMBL" id="BLLK01000074">
    <property type="protein sequence ID" value="GFH61423.1"/>
    <property type="molecule type" value="Genomic_DNA"/>
</dbReference>
<feature type="compositionally biased region" description="Polar residues" evidence="1">
    <location>
        <begin position="18"/>
        <end position="34"/>
    </location>
</feature>
<evidence type="ECO:0000256" key="1">
    <source>
        <dbReference type="SAM" id="MobiDB-lite"/>
    </source>
</evidence>
<dbReference type="AlphaFoldDB" id="A0AAD3DBM4"/>
<feature type="region of interest" description="Disordered" evidence="1">
    <location>
        <begin position="89"/>
        <end position="111"/>
    </location>
</feature>
<evidence type="ECO:0000313" key="4">
    <source>
        <dbReference type="Proteomes" id="UP001054902"/>
    </source>
</evidence>
<name>A0AAD3DBM4_9STRA</name>
<dbReference type="PROSITE" id="PS50800">
    <property type="entry name" value="SAP"/>
    <property type="match status" value="1"/>
</dbReference>
<feature type="compositionally biased region" description="Basic and acidic residues" evidence="1">
    <location>
        <begin position="43"/>
        <end position="53"/>
    </location>
</feature>
<evidence type="ECO:0000313" key="3">
    <source>
        <dbReference type="EMBL" id="GFH61423.1"/>
    </source>
</evidence>
<keyword evidence="4" id="KW-1185">Reference proteome</keyword>